<dbReference type="Pfam" id="PF20152">
    <property type="entry name" value="DUF6534"/>
    <property type="match status" value="1"/>
</dbReference>
<comment type="caution">
    <text evidence="3">The sequence shown here is derived from an EMBL/GenBank/DDBJ whole genome shotgun (WGS) entry which is preliminary data.</text>
</comment>
<dbReference type="EMBL" id="JASNQZ010000004">
    <property type="protein sequence ID" value="KAL0958543.1"/>
    <property type="molecule type" value="Genomic_DNA"/>
</dbReference>
<keyword evidence="4" id="KW-1185">Reference proteome</keyword>
<protein>
    <recommendedName>
        <fullName evidence="2">DUF6534 domain-containing protein</fullName>
    </recommendedName>
</protein>
<keyword evidence="1" id="KW-1133">Transmembrane helix</keyword>
<feature type="domain" description="DUF6534" evidence="2">
    <location>
        <begin position="30"/>
        <end position="146"/>
    </location>
</feature>
<accession>A0ABR3JTP3</accession>
<dbReference type="Proteomes" id="UP001556367">
    <property type="component" value="Unassembled WGS sequence"/>
</dbReference>
<feature type="transmembrane region" description="Helical" evidence="1">
    <location>
        <begin position="66"/>
        <end position="88"/>
    </location>
</feature>
<evidence type="ECO:0000256" key="1">
    <source>
        <dbReference type="SAM" id="Phobius"/>
    </source>
</evidence>
<sequence length="182" mass="20651">MQVVCFVSYLHDGMFDYGGGPWRLLQFCLSIACDAMLTTGLAYYLKKGDHGTNLFGTRNLVRRLTTYFILIGLVTSVLALVSLCLWLRSSEFLENWLGWHRKKMFVSPSGYKWASFGDAAVRYMVFYLLINPAYVNTYMASLNSRVELRQAARPPTDGIISIHIPTLPEIMLEDVSEDVSET</sequence>
<proteinExistence type="predicted"/>
<evidence type="ECO:0000313" key="4">
    <source>
        <dbReference type="Proteomes" id="UP001556367"/>
    </source>
</evidence>
<feature type="transmembrane region" description="Helical" evidence="1">
    <location>
        <begin position="120"/>
        <end position="139"/>
    </location>
</feature>
<keyword evidence="1" id="KW-0812">Transmembrane</keyword>
<reference evidence="4" key="1">
    <citation type="submission" date="2024-06" db="EMBL/GenBank/DDBJ databases">
        <title>Multi-omics analyses provide insights into the biosynthesis of the anticancer antibiotic pleurotin in Hohenbuehelia grisea.</title>
        <authorList>
            <person name="Weaver J.A."/>
            <person name="Alberti F."/>
        </authorList>
    </citation>
    <scope>NUCLEOTIDE SEQUENCE [LARGE SCALE GENOMIC DNA]</scope>
    <source>
        <strain evidence="4">T-177</strain>
    </source>
</reference>
<keyword evidence="1" id="KW-0472">Membrane</keyword>
<organism evidence="3 4">
    <name type="scientific">Hohenbuehelia grisea</name>
    <dbReference type="NCBI Taxonomy" id="104357"/>
    <lineage>
        <taxon>Eukaryota</taxon>
        <taxon>Fungi</taxon>
        <taxon>Dikarya</taxon>
        <taxon>Basidiomycota</taxon>
        <taxon>Agaricomycotina</taxon>
        <taxon>Agaricomycetes</taxon>
        <taxon>Agaricomycetidae</taxon>
        <taxon>Agaricales</taxon>
        <taxon>Pleurotineae</taxon>
        <taxon>Pleurotaceae</taxon>
        <taxon>Hohenbuehelia</taxon>
    </lineage>
</organism>
<name>A0ABR3JTP3_9AGAR</name>
<evidence type="ECO:0000313" key="3">
    <source>
        <dbReference type="EMBL" id="KAL0958543.1"/>
    </source>
</evidence>
<dbReference type="InterPro" id="IPR045339">
    <property type="entry name" value="DUF6534"/>
</dbReference>
<feature type="transmembrane region" description="Helical" evidence="1">
    <location>
        <begin position="24"/>
        <end position="45"/>
    </location>
</feature>
<gene>
    <name evidence="3" type="ORF">HGRIS_000684</name>
</gene>
<evidence type="ECO:0000259" key="2">
    <source>
        <dbReference type="Pfam" id="PF20152"/>
    </source>
</evidence>